<dbReference type="PROSITE" id="PS51318">
    <property type="entry name" value="TAT"/>
    <property type="match status" value="1"/>
</dbReference>
<keyword evidence="3" id="KW-0732">Signal</keyword>
<name>A0A9Y2ICH4_9PSEU</name>
<dbReference type="AlphaFoldDB" id="A0A9Y2ICH4"/>
<evidence type="ECO:0000313" key="5">
    <source>
        <dbReference type="Proteomes" id="UP001236014"/>
    </source>
</evidence>
<dbReference type="InterPro" id="IPR015943">
    <property type="entry name" value="WD40/YVTN_repeat-like_dom_sf"/>
</dbReference>
<dbReference type="Proteomes" id="UP001236014">
    <property type="component" value="Chromosome"/>
</dbReference>
<sequence length="213" mass="21835">MSKSSSRGMVRTALAAAALVPFAAVFAGGTASAAPVPDWSRPGSVFVGTNHNNSSDPSQPGNQVAYYHRAADGKLTLVGTFATGGQGSGPGQRFAGDGLGSGNSVRLTADHRFLLVTNAGSNTLSVLRILPDRLQVVDVVPTGDGSASQRFPNSVTLHGNVVYVLNASGQGSITGFRLGFDGRLTPIPAPPGSCRPTRAASPPTRSRTRPRSP</sequence>
<dbReference type="InterPro" id="IPR006311">
    <property type="entry name" value="TAT_signal"/>
</dbReference>
<proteinExistence type="predicted"/>
<gene>
    <name evidence="4" type="ORF">QRX50_34565</name>
</gene>
<dbReference type="EMBL" id="CP127294">
    <property type="protein sequence ID" value="WIX76560.1"/>
    <property type="molecule type" value="Genomic_DNA"/>
</dbReference>
<protein>
    <recommendedName>
        <fullName evidence="6">Lactonase family protein</fullName>
    </recommendedName>
</protein>
<organism evidence="4 5">
    <name type="scientific">Amycolatopsis carbonis</name>
    <dbReference type="NCBI Taxonomy" id="715471"/>
    <lineage>
        <taxon>Bacteria</taxon>
        <taxon>Bacillati</taxon>
        <taxon>Actinomycetota</taxon>
        <taxon>Actinomycetes</taxon>
        <taxon>Pseudonocardiales</taxon>
        <taxon>Pseudonocardiaceae</taxon>
        <taxon>Amycolatopsis</taxon>
    </lineage>
</organism>
<evidence type="ECO:0000256" key="2">
    <source>
        <dbReference type="SAM" id="MobiDB-lite"/>
    </source>
</evidence>
<dbReference type="InterPro" id="IPR011045">
    <property type="entry name" value="N2O_reductase_N"/>
</dbReference>
<dbReference type="RefSeq" id="WP_285967308.1">
    <property type="nucleotide sequence ID" value="NZ_CP127294.1"/>
</dbReference>
<dbReference type="KEGG" id="acab:QRX50_34565"/>
<accession>A0A9Y2ICH4</accession>
<evidence type="ECO:0000256" key="1">
    <source>
        <dbReference type="ARBA" id="ARBA00001935"/>
    </source>
</evidence>
<evidence type="ECO:0000256" key="3">
    <source>
        <dbReference type="SAM" id="SignalP"/>
    </source>
</evidence>
<evidence type="ECO:0000313" key="4">
    <source>
        <dbReference type="EMBL" id="WIX76560.1"/>
    </source>
</evidence>
<feature type="compositionally biased region" description="Low complexity" evidence="2">
    <location>
        <begin position="195"/>
        <end position="205"/>
    </location>
</feature>
<dbReference type="SUPFAM" id="SSF50974">
    <property type="entry name" value="Nitrous oxide reductase, N-terminal domain"/>
    <property type="match status" value="1"/>
</dbReference>
<evidence type="ECO:0008006" key="6">
    <source>
        <dbReference type="Google" id="ProtNLM"/>
    </source>
</evidence>
<feature type="signal peptide" evidence="3">
    <location>
        <begin position="1"/>
        <end position="33"/>
    </location>
</feature>
<feature type="chain" id="PRO_5040881622" description="Lactonase family protein" evidence="3">
    <location>
        <begin position="34"/>
        <end position="213"/>
    </location>
</feature>
<dbReference type="Gene3D" id="2.130.10.10">
    <property type="entry name" value="YVTN repeat-like/Quinoprotein amine dehydrogenase"/>
    <property type="match status" value="1"/>
</dbReference>
<feature type="region of interest" description="Disordered" evidence="2">
    <location>
        <begin position="187"/>
        <end position="213"/>
    </location>
</feature>
<reference evidence="4 5" key="1">
    <citation type="submission" date="2023-06" db="EMBL/GenBank/DDBJ databases">
        <authorList>
            <person name="Oyuntsetseg B."/>
            <person name="Kim S.B."/>
        </authorList>
    </citation>
    <scope>NUCLEOTIDE SEQUENCE [LARGE SCALE GENOMIC DNA]</scope>
    <source>
        <strain evidence="4 5">2-15</strain>
    </source>
</reference>
<keyword evidence="5" id="KW-1185">Reference proteome</keyword>
<comment type="cofactor">
    <cofactor evidence="1">
        <name>Cu cation</name>
        <dbReference type="ChEBI" id="CHEBI:23378"/>
    </cofactor>
</comment>